<reference evidence="1" key="2">
    <citation type="submission" date="2013-05" db="EMBL/GenBank/DDBJ databases">
        <authorList>
            <person name="Carter J.-M."/>
            <person name="Baker S.C."/>
            <person name="Pink R."/>
            <person name="Carter D.R.F."/>
            <person name="Collins A."/>
            <person name="Tomlin J."/>
            <person name="Gibbs M."/>
            <person name="Breuker C.J."/>
        </authorList>
    </citation>
    <scope>NUCLEOTIDE SEQUENCE</scope>
    <source>
        <tissue evidence="1">Ovary</tissue>
    </source>
</reference>
<reference evidence="1" key="1">
    <citation type="journal article" date="2013" name="BMC Genomics">
        <title>Unscrambling butterfly oogenesis.</title>
        <authorList>
            <person name="Carter J.M."/>
            <person name="Baker S.C."/>
            <person name="Pink R."/>
            <person name="Carter D.R."/>
            <person name="Collins A."/>
            <person name="Tomlin J."/>
            <person name="Gibbs M."/>
            <person name="Breuker C.J."/>
        </authorList>
    </citation>
    <scope>NUCLEOTIDE SEQUENCE</scope>
    <source>
        <tissue evidence="1">Ovary</tissue>
    </source>
</reference>
<protein>
    <submittedName>
        <fullName evidence="1">Uncharacterized protein</fullName>
    </submittedName>
</protein>
<sequence>MTSRISCDSMRRIQSNSTRYRSYAYHTTNTRNLARVCMRVSLQVKNARFRYNNLYLDCPVCEDLSDNVIR</sequence>
<name>S4NKV9_9NEOP</name>
<evidence type="ECO:0000313" key="1">
    <source>
        <dbReference type="EMBL" id="JAA77704.1"/>
    </source>
</evidence>
<proteinExistence type="predicted"/>
<dbReference type="AlphaFoldDB" id="S4NKV9"/>
<accession>S4NKV9</accession>
<dbReference type="EMBL" id="GAIX01014856">
    <property type="protein sequence ID" value="JAA77704.1"/>
    <property type="molecule type" value="Transcribed_RNA"/>
</dbReference>
<organism evidence="1">
    <name type="scientific">Pararge aegeria</name>
    <name type="common">speckled wood butterfly</name>
    <dbReference type="NCBI Taxonomy" id="116150"/>
    <lineage>
        <taxon>Eukaryota</taxon>
        <taxon>Metazoa</taxon>
        <taxon>Ecdysozoa</taxon>
        <taxon>Arthropoda</taxon>
        <taxon>Hexapoda</taxon>
        <taxon>Insecta</taxon>
        <taxon>Pterygota</taxon>
        <taxon>Neoptera</taxon>
        <taxon>Endopterygota</taxon>
        <taxon>Lepidoptera</taxon>
        <taxon>Glossata</taxon>
        <taxon>Ditrysia</taxon>
        <taxon>Papilionoidea</taxon>
        <taxon>Nymphalidae</taxon>
        <taxon>Satyrinae</taxon>
        <taxon>Satyrini</taxon>
        <taxon>Parargina</taxon>
        <taxon>Pararge</taxon>
    </lineage>
</organism>